<protein>
    <submittedName>
        <fullName evidence="12">12-(S)-hydroxy-5,8,10,14-eicosatetraenoic acid receptor</fullName>
    </submittedName>
</protein>
<gene>
    <name evidence="12" type="primary">GPR31</name>
</gene>
<feature type="transmembrane region" description="Helical" evidence="9">
    <location>
        <begin position="223"/>
        <end position="241"/>
    </location>
</feature>
<evidence type="ECO:0000256" key="7">
    <source>
        <dbReference type="ARBA" id="ARBA00023224"/>
    </source>
</evidence>
<keyword evidence="3 9" id="KW-1133">Transmembrane helix</keyword>
<dbReference type="GeneID" id="103271386"/>
<dbReference type="Proteomes" id="UP000189704">
    <property type="component" value="Unplaced"/>
</dbReference>
<keyword evidence="11" id="KW-1185">Reference proteome</keyword>
<dbReference type="PANTHER" id="PTHR46048">
    <property type="entry name" value="HYDROXYCARBOXYLIC ACID RECEPTOR 2"/>
    <property type="match status" value="1"/>
</dbReference>
<feature type="transmembrane region" description="Helical" evidence="9">
    <location>
        <begin position="15"/>
        <end position="40"/>
    </location>
</feature>
<feature type="transmembrane region" description="Helical" evidence="9">
    <location>
        <begin position="92"/>
        <end position="110"/>
    </location>
</feature>
<organism evidence="11 12">
    <name type="scientific">Carlito syrichta</name>
    <name type="common">Philippine tarsier</name>
    <name type="synonym">Tarsius syrichta</name>
    <dbReference type="NCBI Taxonomy" id="1868482"/>
    <lineage>
        <taxon>Eukaryota</taxon>
        <taxon>Metazoa</taxon>
        <taxon>Chordata</taxon>
        <taxon>Craniata</taxon>
        <taxon>Vertebrata</taxon>
        <taxon>Euteleostomi</taxon>
        <taxon>Mammalia</taxon>
        <taxon>Eutheria</taxon>
        <taxon>Euarchontoglires</taxon>
        <taxon>Primates</taxon>
        <taxon>Haplorrhini</taxon>
        <taxon>Tarsiiformes</taxon>
        <taxon>Tarsiidae</taxon>
        <taxon>Carlito</taxon>
    </lineage>
</organism>
<evidence type="ECO:0000256" key="9">
    <source>
        <dbReference type="SAM" id="Phobius"/>
    </source>
</evidence>
<dbReference type="SUPFAM" id="SSF81321">
    <property type="entry name" value="Family A G protein-coupled receptor-like"/>
    <property type="match status" value="1"/>
</dbReference>
<evidence type="ECO:0000256" key="1">
    <source>
        <dbReference type="ARBA" id="ARBA00004141"/>
    </source>
</evidence>
<comment type="similarity">
    <text evidence="8">Belongs to the G-protein coupled receptor 1 family.</text>
</comment>
<name>A0A1U7UMH9_CARSF</name>
<dbReference type="InterPro" id="IPR017452">
    <property type="entry name" value="GPCR_Rhodpsn_7TM"/>
</dbReference>
<feature type="transmembrane region" description="Helical" evidence="9">
    <location>
        <begin position="52"/>
        <end position="72"/>
    </location>
</feature>
<dbReference type="GO" id="GO:0045125">
    <property type="term" value="F:bioactive lipid receptor activity"/>
    <property type="evidence" value="ECO:0007669"/>
    <property type="project" value="TreeGrafter"/>
</dbReference>
<comment type="subcellular location">
    <subcellularLocation>
        <location evidence="1">Membrane</location>
        <topology evidence="1">Multi-pass membrane protein</topology>
    </subcellularLocation>
</comment>
<feature type="transmembrane region" description="Helical" evidence="9">
    <location>
        <begin position="131"/>
        <end position="151"/>
    </location>
</feature>
<sequence length="320" mass="35308">MGFPNCSAPDTMVDMAVGILLGLECVLGLMGNAVALWTFFFRLRVWKPHAVYLFHLVLADLLLAACLPFLAAFHLNHRAWGLGYATCRALRFLLDLSHGVGVVFLAAVALDRYLHVVHPRLKVNLLSSRAAQGLSVLVWLLAGTLTLPGLLGISEAAQDFPECSSFYPRAEGSLSATWQEALFFFQCGLPFGLILFCNASLIRTLQRRLRDPEKQPKLHRAKALVTVVVVLFALCFLPGFLARALTHVLWGLGSCGSLRVMMHALDITGSLAYLHGVLDPVVYCFSNPTFRHSYRKVLSTLRGRRKAAEPPCFNLRDSSS</sequence>
<evidence type="ECO:0000256" key="3">
    <source>
        <dbReference type="ARBA" id="ARBA00022989"/>
    </source>
</evidence>
<keyword evidence="2 8" id="KW-0812">Transmembrane</keyword>
<dbReference type="PROSITE" id="PS50262">
    <property type="entry name" value="G_PROTEIN_RECEP_F1_2"/>
    <property type="match status" value="1"/>
</dbReference>
<dbReference type="AlphaFoldDB" id="A0A1U7UMH9"/>
<feature type="domain" description="G-protein coupled receptors family 1 profile" evidence="10">
    <location>
        <begin position="31"/>
        <end position="283"/>
    </location>
</feature>
<evidence type="ECO:0000256" key="8">
    <source>
        <dbReference type="RuleBase" id="RU000688"/>
    </source>
</evidence>
<dbReference type="PRINTS" id="PR00237">
    <property type="entry name" value="GPCRRHODOPSN"/>
</dbReference>
<dbReference type="CTD" id="2853"/>
<reference evidence="12" key="1">
    <citation type="submission" date="2025-08" db="UniProtKB">
        <authorList>
            <consortium name="RefSeq"/>
        </authorList>
    </citation>
    <scope>IDENTIFICATION</scope>
</reference>
<dbReference type="RefSeq" id="XP_008067056.1">
    <property type="nucleotide sequence ID" value="XM_008068865.1"/>
</dbReference>
<evidence type="ECO:0000313" key="12">
    <source>
        <dbReference type="RefSeq" id="XP_008067056.1"/>
    </source>
</evidence>
<keyword evidence="4 8" id="KW-0297">G-protein coupled receptor</keyword>
<dbReference type="GO" id="GO:0050728">
    <property type="term" value="P:negative regulation of inflammatory response"/>
    <property type="evidence" value="ECO:0007669"/>
    <property type="project" value="TreeGrafter"/>
</dbReference>
<evidence type="ECO:0000256" key="5">
    <source>
        <dbReference type="ARBA" id="ARBA00023136"/>
    </source>
</evidence>
<keyword evidence="6 8" id="KW-0675">Receptor</keyword>
<dbReference type="OrthoDB" id="8895966at2759"/>
<evidence type="ECO:0000256" key="2">
    <source>
        <dbReference type="ARBA" id="ARBA00022692"/>
    </source>
</evidence>
<dbReference type="Gene3D" id="1.20.1070.10">
    <property type="entry name" value="Rhodopsin 7-helix transmembrane proteins"/>
    <property type="match status" value="1"/>
</dbReference>
<evidence type="ECO:0000256" key="6">
    <source>
        <dbReference type="ARBA" id="ARBA00023170"/>
    </source>
</evidence>
<evidence type="ECO:0000313" key="11">
    <source>
        <dbReference type="Proteomes" id="UP000189704"/>
    </source>
</evidence>
<evidence type="ECO:0000256" key="4">
    <source>
        <dbReference type="ARBA" id="ARBA00023040"/>
    </source>
</evidence>
<proteinExistence type="inferred from homology"/>
<dbReference type="InterPro" id="IPR051893">
    <property type="entry name" value="HCARs"/>
</dbReference>
<keyword evidence="7 8" id="KW-0807">Transducer</keyword>
<dbReference type="Pfam" id="PF00001">
    <property type="entry name" value="7tm_1"/>
    <property type="match status" value="1"/>
</dbReference>
<dbReference type="InterPro" id="IPR000276">
    <property type="entry name" value="GPCR_Rhodpsn"/>
</dbReference>
<evidence type="ECO:0000259" key="10">
    <source>
        <dbReference type="PROSITE" id="PS50262"/>
    </source>
</evidence>
<keyword evidence="5 9" id="KW-0472">Membrane</keyword>
<feature type="transmembrane region" description="Helical" evidence="9">
    <location>
        <begin position="261"/>
        <end position="285"/>
    </location>
</feature>
<accession>A0A1U7UMH9</accession>
<dbReference type="GO" id="GO:0016020">
    <property type="term" value="C:membrane"/>
    <property type="evidence" value="ECO:0007669"/>
    <property type="project" value="UniProtKB-SubCell"/>
</dbReference>
<dbReference type="PROSITE" id="PS00237">
    <property type="entry name" value="G_PROTEIN_RECEP_F1_1"/>
    <property type="match status" value="1"/>
</dbReference>
<feature type="transmembrane region" description="Helical" evidence="9">
    <location>
        <begin position="181"/>
        <end position="202"/>
    </location>
</feature>
<dbReference type="KEGG" id="csyr:103271386"/>
<dbReference type="PANTHER" id="PTHR46048:SF7">
    <property type="entry name" value="12-(S)-HYDROXY-5,8,10,14-EICOSATETRAENOIC ACID RECEPTOR"/>
    <property type="match status" value="1"/>
</dbReference>